<protein>
    <submittedName>
        <fullName evidence="2">Uncharacterized protein</fullName>
    </submittedName>
</protein>
<dbReference type="Proteomes" id="UP000689195">
    <property type="component" value="Unassembled WGS sequence"/>
</dbReference>
<organism evidence="2 3">
    <name type="scientific">Paramecium pentaurelia</name>
    <dbReference type="NCBI Taxonomy" id="43138"/>
    <lineage>
        <taxon>Eukaryota</taxon>
        <taxon>Sar</taxon>
        <taxon>Alveolata</taxon>
        <taxon>Ciliophora</taxon>
        <taxon>Intramacronucleata</taxon>
        <taxon>Oligohymenophorea</taxon>
        <taxon>Peniculida</taxon>
        <taxon>Parameciidae</taxon>
        <taxon>Paramecium</taxon>
    </lineage>
</organism>
<comment type="caution">
    <text evidence="2">The sequence shown here is derived from an EMBL/GenBank/DDBJ whole genome shotgun (WGS) entry which is preliminary data.</text>
</comment>
<proteinExistence type="predicted"/>
<keyword evidence="3" id="KW-1185">Reference proteome</keyword>
<feature type="region of interest" description="Disordered" evidence="1">
    <location>
        <begin position="107"/>
        <end position="132"/>
    </location>
</feature>
<dbReference type="AlphaFoldDB" id="A0A8S1V4T6"/>
<dbReference type="OrthoDB" id="305783at2759"/>
<reference evidence="2" key="1">
    <citation type="submission" date="2021-01" db="EMBL/GenBank/DDBJ databases">
        <authorList>
            <consortium name="Genoscope - CEA"/>
            <person name="William W."/>
        </authorList>
    </citation>
    <scope>NUCLEOTIDE SEQUENCE</scope>
</reference>
<accession>A0A8S1V4T6</accession>
<name>A0A8S1V4T6_9CILI</name>
<evidence type="ECO:0000313" key="3">
    <source>
        <dbReference type="Proteomes" id="UP000689195"/>
    </source>
</evidence>
<evidence type="ECO:0000256" key="1">
    <source>
        <dbReference type="SAM" id="MobiDB-lite"/>
    </source>
</evidence>
<feature type="compositionally biased region" description="Acidic residues" evidence="1">
    <location>
        <begin position="113"/>
        <end position="122"/>
    </location>
</feature>
<evidence type="ECO:0000313" key="2">
    <source>
        <dbReference type="EMBL" id="CAD8172528.1"/>
    </source>
</evidence>
<sequence>MQFQNHQNQRQSRNRIFDSPISESLSLSRNLSTNFTPVQYDENQKQFIKTSQFSISTPVDQSIQEAQFQQPIQAEIPFGIQNTPQFFKQNNKVIRRELEKYIDESGQLKIDEGQSDEIESSEESLKSFPQNNISNFERKENHKQQFQTTNHENQQEYTLKISDLKSEQILKDSQIQENQLDSNSQRITQNIFSVQKTQIDQQSAQSIQSVKNENQDLSISNVQISQQIHQQSFDQSNISQWSIDQIEILIQGIQVTKYSRKTLFGKKRRILQVSPDLKLIIFRNLEHKITKIYSINKITKMEKGANTETFRLYKPKSDILWLCFSIFLDERTVDLSVKTQEQLRQILDCLYGLIQKH</sequence>
<dbReference type="EMBL" id="CAJJDO010000057">
    <property type="protein sequence ID" value="CAD8172528.1"/>
    <property type="molecule type" value="Genomic_DNA"/>
</dbReference>
<gene>
    <name evidence="2" type="ORF">PPENT_87.1.T0570139</name>
</gene>